<sequence length="76" mass="8673">MTDRELDEIMTVHWPHVLRSVMADGSDEWIKGFAKSIAKHGKRPGWRPSARQASIMCRLVAEVRQSTAAELEVLER</sequence>
<evidence type="ECO:0000313" key="1">
    <source>
        <dbReference type="EMBL" id="TCP39806.1"/>
    </source>
</evidence>
<reference evidence="1 2" key="1">
    <citation type="submission" date="2019-03" db="EMBL/GenBank/DDBJ databases">
        <title>Genomic Encyclopedia of Type Strains, Phase IV (KMG-IV): sequencing the most valuable type-strain genomes for metagenomic binning, comparative biology and taxonomic classification.</title>
        <authorList>
            <person name="Goeker M."/>
        </authorList>
    </citation>
    <scope>NUCLEOTIDE SEQUENCE [LARGE SCALE GENOMIC DNA]</scope>
    <source>
        <strain evidence="1 2">DSM 18063</strain>
    </source>
</reference>
<dbReference type="EMBL" id="SLXP01000010">
    <property type="protein sequence ID" value="TCP39806.1"/>
    <property type="molecule type" value="Genomic_DNA"/>
</dbReference>
<name>A0A4V2SQP7_9RHOB</name>
<dbReference type="OrthoDB" id="7866188at2"/>
<organism evidence="1 2">
    <name type="scientific">Rhodovulum marinum</name>
    <dbReference type="NCBI Taxonomy" id="320662"/>
    <lineage>
        <taxon>Bacteria</taxon>
        <taxon>Pseudomonadati</taxon>
        <taxon>Pseudomonadota</taxon>
        <taxon>Alphaproteobacteria</taxon>
        <taxon>Rhodobacterales</taxon>
        <taxon>Paracoccaceae</taxon>
        <taxon>Rhodovulum</taxon>
    </lineage>
</organism>
<protein>
    <submittedName>
        <fullName evidence="1">Uncharacterized protein</fullName>
    </submittedName>
</protein>
<dbReference type="Proteomes" id="UP000294835">
    <property type="component" value="Unassembled WGS sequence"/>
</dbReference>
<dbReference type="RefSeq" id="WP_132464211.1">
    <property type="nucleotide sequence ID" value="NZ_SLXP01000010.1"/>
</dbReference>
<keyword evidence="2" id="KW-1185">Reference proteome</keyword>
<comment type="caution">
    <text evidence="1">The sequence shown here is derived from an EMBL/GenBank/DDBJ whole genome shotgun (WGS) entry which is preliminary data.</text>
</comment>
<proteinExistence type="predicted"/>
<gene>
    <name evidence="1" type="ORF">EV662_110113</name>
</gene>
<evidence type="ECO:0000313" key="2">
    <source>
        <dbReference type="Proteomes" id="UP000294835"/>
    </source>
</evidence>
<accession>A0A4V2SQP7</accession>
<dbReference type="AlphaFoldDB" id="A0A4V2SQP7"/>